<accession>A0A0J6F4V0</accession>
<organism evidence="2 3">
    <name type="scientific">Coccidioides posadasii RMSCC 3488</name>
    <dbReference type="NCBI Taxonomy" id="454284"/>
    <lineage>
        <taxon>Eukaryota</taxon>
        <taxon>Fungi</taxon>
        <taxon>Dikarya</taxon>
        <taxon>Ascomycota</taxon>
        <taxon>Pezizomycotina</taxon>
        <taxon>Eurotiomycetes</taxon>
        <taxon>Eurotiomycetidae</taxon>
        <taxon>Onygenales</taxon>
        <taxon>Onygenaceae</taxon>
        <taxon>Coccidioides</taxon>
    </lineage>
</organism>
<reference evidence="3" key="3">
    <citation type="journal article" date="2010" name="Genome Res.">
        <title>Population genomic sequencing of Coccidioides fungi reveals recent hybridization and transposon control.</title>
        <authorList>
            <person name="Neafsey D.E."/>
            <person name="Barker B.M."/>
            <person name="Sharpton T.J."/>
            <person name="Stajich J.E."/>
            <person name="Park D.J."/>
            <person name="Whiston E."/>
            <person name="Hung C.-Y."/>
            <person name="McMahan C."/>
            <person name="White J."/>
            <person name="Sykes S."/>
            <person name="Heiman D."/>
            <person name="Young S."/>
            <person name="Zeng Q."/>
            <person name="Abouelleil A."/>
            <person name="Aftuck L."/>
            <person name="Bessette D."/>
            <person name="Brown A."/>
            <person name="FitzGerald M."/>
            <person name="Lui A."/>
            <person name="Macdonald J.P."/>
            <person name="Priest M."/>
            <person name="Orbach M.J."/>
            <person name="Galgiani J.N."/>
            <person name="Kirkland T.N."/>
            <person name="Cole G.T."/>
            <person name="Birren B.W."/>
            <person name="Henn M.R."/>
            <person name="Taylor J.W."/>
            <person name="Rounsley S.D."/>
        </authorList>
    </citation>
    <scope>NUCLEOTIDE SEQUENCE [LARGE SCALE GENOMIC DNA]</scope>
    <source>
        <strain evidence="3">RMSCC 3488</strain>
    </source>
</reference>
<gene>
    <name evidence="2" type="ORF">CPAG_04279</name>
</gene>
<name>A0A0J6F4V0_COCPO</name>
<dbReference type="VEuPathDB" id="FungiDB:CPAG_04279"/>
<feature type="region of interest" description="Disordered" evidence="1">
    <location>
        <begin position="1"/>
        <end position="54"/>
    </location>
</feature>
<evidence type="ECO:0000313" key="3">
    <source>
        <dbReference type="Proteomes" id="UP000054567"/>
    </source>
</evidence>
<protein>
    <submittedName>
        <fullName evidence="2">Uncharacterized protein</fullName>
    </submittedName>
</protein>
<proteinExistence type="predicted"/>
<sequence length="185" mass="20793">MRRVEQVSAKSGGLSRPRDATKDNTAVSKRWNKAKCRNRQSLSPKPDPAVARADQGQWPRNVCMVTKESDVLWMDINHLFSVPPMTRNQGLPCAKSRQFSLGCHLSTARGQTSMLEVAKRRSEDVQSIVEDFSVPKVLIGSIEKNFVTMDRFARPAIVVQNHLERSDTPRALFGPFINCRRDGSV</sequence>
<dbReference type="AlphaFoldDB" id="A0A0J6F4V0"/>
<dbReference type="Proteomes" id="UP000054567">
    <property type="component" value="Unassembled WGS sequence"/>
</dbReference>
<evidence type="ECO:0000313" key="2">
    <source>
        <dbReference type="EMBL" id="KMM67946.1"/>
    </source>
</evidence>
<dbReference type="EMBL" id="DS268110">
    <property type="protein sequence ID" value="KMM67946.1"/>
    <property type="molecule type" value="Genomic_DNA"/>
</dbReference>
<evidence type="ECO:0000256" key="1">
    <source>
        <dbReference type="SAM" id="MobiDB-lite"/>
    </source>
</evidence>
<reference evidence="2 3" key="1">
    <citation type="submission" date="2007-06" db="EMBL/GenBank/DDBJ databases">
        <title>The Genome Sequence of Coccidioides posadasii RMSCC_3488.</title>
        <authorList>
            <consortium name="Coccidioides Genome Resources Consortium"/>
            <consortium name="The Broad Institute Genome Sequencing Platform"/>
            <person name="Henn M.R."/>
            <person name="Sykes S."/>
            <person name="Young S."/>
            <person name="Jaffe D."/>
            <person name="Berlin A."/>
            <person name="Alvarez P."/>
            <person name="Butler J."/>
            <person name="Gnerre S."/>
            <person name="Grabherr M."/>
            <person name="Mauceli E."/>
            <person name="Brockman W."/>
            <person name="Kodira C."/>
            <person name="Alvarado L."/>
            <person name="Zeng Q."/>
            <person name="Crawford M."/>
            <person name="Antoine C."/>
            <person name="Devon K."/>
            <person name="Galgiani J."/>
            <person name="Orsborn K."/>
            <person name="Lewis M.L."/>
            <person name="Nusbaum C."/>
            <person name="Galagan J."/>
            <person name="Birren B."/>
        </authorList>
    </citation>
    <scope>NUCLEOTIDE SEQUENCE [LARGE SCALE GENOMIC DNA]</scope>
    <source>
        <strain evidence="2 3">RMSCC 3488</strain>
    </source>
</reference>
<reference evidence="3" key="2">
    <citation type="journal article" date="2009" name="Genome Res.">
        <title>Comparative genomic analyses of the human fungal pathogens Coccidioides and their relatives.</title>
        <authorList>
            <person name="Sharpton T.J."/>
            <person name="Stajich J.E."/>
            <person name="Rounsley S.D."/>
            <person name="Gardner M.J."/>
            <person name="Wortman J.R."/>
            <person name="Jordar V.S."/>
            <person name="Maiti R."/>
            <person name="Kodira C.D."/>
            <person name="Neafsey D.E."/>
            <person name="Zeng Q."/>
            <person name="Hung C.-Y."/>
            <person name="McMahan C."/>
            <person name="Muszewska A."/>
            <person name="Grynberg M."/>
            <person name="Mandel M.A."/>
            <person name="Kellner E.M."/>
            <person name="Barker B.M."/>
            <person name="Galgiani J.N."/>
            <person name="Orbach M.J."/>
            <person name="Kirkland T.N."/>
            <person name="Cole G.T."/>
            <person name="Henn M.R."/>
            <person name="Birren B.W."/>
            <person name="Taylor J.W."/>
        </authorList>
    </citation>
    <scope>NUCLEOTIDE SEQUENCE [LARGE SCALE GENOMIC DNA]</scope>
    <source>
        <strain evidence="3">RMSCC 3488</strain>
    </source>
</reference>